<sequence length="127" mass="14024">MGESRSLVFDDIPLPSQRRREGIFNFSEPGKSTAYAILFALLLGQFAAHRFYLRKLGSAIVINCLNITAVLILIPLLLGLEGRDLITSLTTGEWIGFGVAIGMAMIANIWVFVDLIVLIVLLVRESF</sequence>
<protein>
    <submittedName>
        <fullName evidence="7">TM2 domain-containing protein</fullName>
    </submittedName>
</protein>
<evidence type="ECO:0000256" key="1">
    <source>
        <dbReference type="ARBA" id="ARBA00004141"/>
    </source>
</evidence>
<evidence type="ECO:0000313" key="7">
    <source>
        <dbReference type="EMBL" id="QUS55727.1"/>
    </source>
</evidence>
<evidence type="ECO:0000259" key="6">
    <source>
        <dbReference type="Pfam" id="PF05154"/>
    </source>
</evidence>
<proteinExistence type="predicted"/>
<dbReference type="Proteomes" id="UP000680706">
    <property type="component" value="Chromosome"/>
</dbReference>
<name>A0ABX8AN84_9HYPH</name>
<gene>
    <name evidence="7" type="ORF">KGB56_20925</name>
</gene>
<keyword evidence="3 5" id="KW-1133">Transmembrane helix</keyword>
<reference evidence="7 8" key="1">
    <citation type="journal article" date="2021" name="Angew. Chem. Int. Ed. Engl.">
        <title>A novel family of nonribosomal peptides modulate collective behavior in Pseudovibrio bacteria isolated from marine sponges.</title>
        <authorList>
            <person name="Ioca L.P."/>
            <person name="Dai Y."/>
            <person name="Kunakom S."/>
            <person name="Diaz-Espinosa J."/>
            <person name="Krunic A."/>
            <person name="Crnkovic C.M."/>
            <person name="Orjala J."/>
            <person name="Sanchez L.M."/>
            <person name="Ferreira A.G."/>
            <person name="Berlinck R.G.S."/>
            <person name="Eustaquio A.S."/>
        </authorList>
    </citation>
    <scope>NUCLEOTIDE SEQUENCE [LARGE SCALE GENOMIC DNA]</scope>
    <source>
        <strain evidence="7 8">Ab134</strain>
    </source>
</reference>
<evidence type="ECO:0000256" key="4">
    <source>
        <dbReference type="ARBA" id="ARBA00023136"/>
    </source>
</evidence>
<feature type="domain" description="TM2" evidence="6">
    <location>
        <begin position="30"/>
        <end position="71"/>
    </location>
</feature>
<feature type="transmembrane region" description="Helical" evidence="5">
    <location>
        <begin position="34"/>
        <end position="53"/>
    </location>
</feature>
<keyword evidence="8" id="KW-1185">Reference proteome</keyword>
<evidence type="ECO:0000313" key="8">
    <source>
        <dbReference type="Proteomes" id="UP000680706"/>
    </source>
</evidence>
<dbReference type="InterPro" id="IPR007829">
    <property type="entry name" value="TM2"/>
</dbReference>
<feature type="transmembrane region" description="Helical" evidence="5">
    <location>
        <begin position="100"/>
        <end position="123"/>
    </location>
</feature>
<evidence type="ECO:0000256" key="3">
    <source>
        <dbReference type="ARBA" id="ARBA00022989"/>
    </source>
</evidence>
<accession>A0ABX8AN84</accession>
<dbReference type="EMBL" id="CP074126">
    <property type="protein sequence ID" value="QUS55727.1"/>
    <property type="molecule type" value="Genomic_DNA"/>
</dbReference>
<keyword evidence="4 5" id="KW-0472">Membrane</keyword>
<keyword evidence="2 5" id="KW-0812">Transmembrane</keyword>
<organism evidence="7 8">
    <name type="scientific">Pseudovibrio brasiliensis</name>
    <dbReference type="NCBI Taxonomy" id="1898042"/>
    <lineage>
        <taxon>Bacteria</taxon>
        <taxon>Pseudomonadati</taxon>
        <taxon>Pseudomonadota</taxon>
        <taxon>Alphaproteobacteria</taxon>
        <taxon>Hyphomicrobiales</taxon>
        <taxon>Stappiaceae</taxon>
        <taxon>Pseudovibrio</taxon>
    </lineage>
</organism>
<feature type="transmembrane region" description="Helical" evidence="5">
    <location>
        <begin position="60"/>
        <end position="80"/>
    </location>
</feature>
<evidence type="ECO:0000256" key="5">
    <source>
        <dbReference type="SAM" id="Phobius"/>
    </source>
</evidence>
<evidence type="ECO:0000256" key="2">
    <source>
        <dbReference type="ARBA" id="ARBA00022692"/>
    </source>
</evidence>
<comment type="subcellular location">
    <subcellularLocation>
        <location evidence="1">Membrane</location>
        <topology evidence="1">Multi-pass membrane protein</topology>
    </subcellularLocation>
</comment>
<dbReference type="Pfam" id="PF05154">
    <property type="entry name" value="TM2"/>
    <property type="match status" value="1"/>
</dbReference>